<keyword evidence="4" id="KW-0788">Thiol protease</keyword>
<feature type="coiled-coil region" evidence="5">
    <location>
        <begin position="82"/>
        <end position="130"/>
    </location>
</feature>
<dbReference type="Pfam" id="PF00877">
    <property type="entry name" value="NLPC_P60"/>
    <property type="match status" value="1"/>
</dbReference>
<dbReference type="SUPFAM" id="SSF54001">
    <property type="entry name" value="Cysteine proteinases"/>
    <property type="match status" value="1"/>
</dbReference>
<evidence type="ECO:0000256" key="3">
    <source>
        <dbReference type="ARBA" id="ARBA00022801"/>
    </source>
</evidence>
<dbReference type="GO" id="GO:0008234">
    <property type="term" value="F:cysteine-type peptidase activity"/>
    <property type="evidence" value="ECO:0007669"/>
    <property type="project" value="UniProtKB-KW"/>
</dbReference>
<dbReference type="Proteomes" id="UP000317484">
    <property type="component" value="Unassembled WGS sequence"/>
</dbReference>
<organism evidence="8 9">
    <name type="scientific">Geodermatophilus aquaeductus</name>
    <dbReference type="NCBI Taxonomy" id="1564161"/>
    <lineage>
        <taxon>Bacteria</taxon>
        <taxon>Bacillati</taxon>
        <taxon>Actinomycetota</taxon>
        <taxon>Actinomycetes</taxon>
        <taxon>Geodermatophilales</taxon>
        <taxon>Geodermatophilaceae</taxon>
        <taxon>Geodermatophilus</taxon>
    </lineage>
</organism>
<protein>
    <submittedName>
        <fullName evidence="8">Cell wall-associated hydrolase, NlpC family</fullName>
    </submittedName>
</protein>
<evidence type="ECO:0000256" key="1">
    <source>
        <dbReference type="ARBA" id="ARBA00007074"/>
    </source>
</evidence>
<sequence>MATPRPLLGHARAQSTATTRSAARVAGPHRPSRARRLGRVAVVGTTAALTMTLLPGTAAADPEQATTSEQAAQLAAEAGHRLEVVTEQVNEAREVLAQQQTAADEADRAAAEKQAQLQDLDGQIRQVARSAYTGGHSDTFAGLDLLMSSDSAEDFVSSLATLDQIAGHTTSVLDEVSQAAAAAQQAQADADAAEAEAQRTLDDLSAQEDRLESDIADYQAQVAALTEAERQAAQAAQEAGLAAAAAEAEAAAGASGTTAPTGSSAPAPPATRAAAPAPAPAPSAGSGGSGAAQTAVQTALAQVGDPYVWGAGGPNAFDCSGLTQYAYAAAGISLPHSSSMQSRMGTAVSRADLQPGDLIFYYSPVSHVSMYIGNGQMVHASTSGQPVKVVSVDSMGGVTAMRRIA</sequence>
<feature type="domain" description="NlpC/P60" evidence="7">
    <location>
        <begin position="289"/>
        <end position="405"/>
    </location>
</feature>
<feature type="compositionally biased region" description="Low complexity" evidence="6">
    <location>
        <begin position="252"/>
        <end position="276"/>
    </location>
</feature>
<evidence type="ECO:0000256" key="6">
    <source>
        <dbReference type="SAM" id="MobiDB-lite"/>
    </source>
</evidence>
<evidence type="ECO:0000256" key="5">
    <source>
        <dbReference type="SAM" id="Coils"/>
    </source>
</evidence>
<keyword evidence="9" id="KW-1185">Reference proteome</keyword>
<name>A0A521DKY6_9ACTN</name>
<dbReference type="GO" id="GO:0006508">
    <property type="term" value="P:proteolysis"/>
    <property type="evidence" value="ECO:0007669"/>
    <property type="project" value="UniProtKB-KW"/>
</dbReference>
<evidence type="ECO:0000256" key="2">
    <source>
        <dbReference type="ARBA" id="ARBA00022670"/>
    </source>
</evidence>
<reference evidence="8 9" key="1">
    <citation type="submission" date="2017-05" db="EMBL/GenBank/DDBJ databases">
        <authorList>
            <person name="Varghese N."/>
            <person name="Submissions S."/>
        </authorList>
    </citation>
    <scope>NUCLEOTIDE SEQUENCE [LARGE SCALE GENOMIC DNA]</scope>
    <source>
        <strain evidence="8 9">DSM 46834</strain>
    </source>
</reference>
<feature type="coiled-coil region" evidence="5">
    <location>
        <begin position="176"/>
        <end position="238"/>
    </location>
</feature>
<keyword evidence="3 8" id="KW-0378">Hydrolase</keyword>
<dbReference type="InterPro" id="IPR038765">
    <property type="entry name" value="Papain-like_cys_pep_sf"/>
</dbReference>
<dbReference type="Gene3D" id="6.10.250.3150">
    <property type="match status" value="1"/>
</dbReference>
<dbReference type="InterPro" id="IPR051794">
    <property type="entry name" value="PG_Endopeptidase_C40"/>
</dbReference>
<dbReference type="EMBL" id="FXTJ01000003">
    <property type="protein sequence ID" value="SMO72346.1"/>
    <property type="molecule type" value="Genomic_DNA"/>
</dbReference>
<comment type="similarity">
    <text evidence="1">Belongs to the peptidase C40 family.</text>
</comment>
<feature type="compositionally biased region" description="Low complexity" evidence="6">
    <location>
        <begin position="11"/>
        <end position="26"/>
    </location>
</feature>
<proteinExistence type="inferred from homology"/>
<evidence type="ECO:0000313" key="9">
    <source>
        <dbReference type="Proteomes" id="UP000317484"/>
    </source>
</evidence>
<accession>A0A521DKY6</accession>
<evidence type="ECO:0000259" key="7">
    <source>
        <dbReference type="PROSITE" id="PS51935"/>
    </source>
</evidence>
<dbReference type="RefSeq" id="WP_246065965.1">
    <property type="nucleotide sequence ID" value="NZ_FXTJ01000003.1"/>
</dbReference>
<dbReference type="InterPro" id="IPR000064">
    <property type="entry name" value="NLP_P60_dom"/>
</dbReference>
<dbReference type="PANTHER" id="PTHR47359:SF3">
    <property type="entry name" value="NLP_P60 DOMAIN-CONTAINING PROTEIN-RELATED"/>
    <property type="match status" value="1"/>
</dbReference>
<feature type="region of interest" description="Disordered" evidence="6">
    <location>
        <begin position="252"/>
        <end position="291"/>
    </location>
</feature>
<dbReference type="Gene3D" id="3.90.1720.10">
    <property type="entry name" value="endopeptidase domain like (from Nostoc punctiforme)"/>
    <property type="match status" value="1"/>
</dbReference>
<evidence type="ECO:0000313" key="8">
    <source>
        <dbReference type="EMBL" id="SMO72346.1"/>
    </source>
</evidence>
<evidence type="ECO:0000256" key="4">
    <source>
        <dbReference type="ARBA" id="ARBA00022807"/>
    </source>
</evidence>
<keyword evidence="5" id="KW-0175">Coiled coil</keyword>
<dbReference type="PROSITE" id="PS51935">
    <property type="entry name" value="NLPC_P60"/>
    <property type="match status" value="1"/>
</dbReference>
<dbReference type="AlphaFoldDB" id="A0A521DKY6"/>
<gene>
    <name evidence="8" type="ORF">SAMN06273567_103301</name>
</gene>
<feature type="region of interest" description="Disordered" evidence="6">
    <location>
        <begin position="1"/>
        <end position="32"/>
    </location>
</feature>
<dbReference type="PANTHER" id="PTHR47359">
    <property type="entry name" value="PEPTIDOGLYCAN DL-ENDOPEPTIDASE CWLO"/>
    <property type="match status" value="1"/>
</dbReference>
<keyword evidence="2" id="KW-0645">Protease</keyword>